<reference evidence="6" key="4">
    <citation type="journal article" date="2018" name="Nat. Plants">
        <title>Whole-genome landscape of Medicago truncatula symbiotic genes.</title>
        <authorList>
            <person name="Pecrix Y."/>
            <person name="Staton S.E."/>
            <person name="Sallet E."/>
            <person name="Lelandais-Briere C."/>
            <person name="Moreau S."/>
            <person name="Carrere S."/>
            <person name="Blein T."/>
            <person name="Jardinaud M.F."/>
            <person name="Latrasse D."/>
            <person name="Zouine M."/>
            <person name="Zahm M."/>
            <person name="Kreplak J."/>
            <person name="Mayjonade B."/>
            <person name="Satge C."/>
            <person name="Perez M."/>
            <person name="Cauet S."/>
            <person name="Marande W."/>
            <person name="Chantry-Darmon C."/>
            <person name="Lopez-Roques C."/>
            <person name="Bouchez O."/>
            <person name="Berard A."/>
            <person name="Debelle F."/>
            <person name="Munos S."/>
            <person name="Bendahmane A."/>
            <person name="Berges H."/>
            <person name="Niebel A."/>
            <person name="Buitink J."/>
            <person name="Frugier F."/>
            <person name="Benhamed M."/>
            <person name="Crespi M."/>
            <person name="Gouzy J."/>
            <person name="Gamas P."/>
        </authorList>
    </citation>
    <scope>NUCLEOTIDE SEQUENCE [LARGE SCALE GENOMIC DNA]</scope>
    <source>
        <strain evidence="6">cv. Jemalong A17</strain>
    </source>
</reference>
<evidence type="ECO:0000313" key="3">
    <source>
        <dbReference type="EMBL" id="RHN66356.1"/>
    </source>
</evidence>
<evidence type="ECO:0000256" key="1">
    <source>
        <dbReference type="SAM" id="SignalP"/>
    </source>
</evidence>
<evidence type="ECO:0000313" key="4">
    <source>
        <dbReference type="EnsemblPlants" id="AES69700"/>
    </source>
</evidence>
<dbReference type="PaxDb" id="3880-AES69700"/>
<reference evidence="3" key="5">
    <citation type="journal article" date="2018" name="Nat. Plants">
        <title>Whole-genome landscape of Medicago truncatula symbiotic genes.</title>
        <authorList>
            <person name="Pecrix Y."/>
            <person name="Gamas P."/>
            <person name="Carrere S."/>
        </authorList>
    </citation>
    <scope>NUCLEOTIDE SEQUENCE</scope>
    <source>
        <tissue evidence="3">Leaves</tissue>
    </source>
</reference>
<dbReference type="EnsemblPlants" id="AES69700">
    <property type="protein sequence ID" value="AES69700"/>
    <property type="gene ID" value="MTR_3g033510"/>
</dbReference>
<feature type="signal peptide" evidence="1">
    <location>
        <begin position="1"/>
        <end position="24"/>
    </location>
</feature>
<accession>A0A0C3VEA6</accession>
<evidence type="ECO:0000313" key="5">
    <source>
        <dbReference type="Proteomes" id="UP000002051"/>
    </source>
</evidence>
<organism evidence="2 5">
    <name type="scientific">Medicago truncatula</name>
    <name type="common">Barrel medic</name>
    <name type="synonym">Medicago tribuloides</name>
    <dbReference type="NCBI Taxonomy" id="3880"/>
    <lineage>
        <taxon>Eukaryota</taxon>
        <taxon>Viridiplantae</taxon>
        <taxon>Streptophyta</taxon>
        <taxon>Embryophyta</taxon>
        <taxon>Tracheophyta</taxon>
        <taxon>Spermatophyta</taxon>
        <taxon>Magnoliopsida</taxon>
        <taxon>eudicotyledons</taxon>
        <taxon>Gunneridae</taxon>
        <taxon>Pentapetalae</taxon>
        <taxon>rosids</taxon>
        <taxon>fabids</taxon>
        <taxon>Fabales</taxon>
        <taxon>Fabaceae</taxon>
        <taxon>Papilionoideae</taxon>
        <taxon>50 kb inversion clade</taxon>
        <taxon>NPAAA clade</taxon>
        <taxon>Hologalegina</taxon>
        <taxon>IRL clade</taxon>
        <taxon>Trifolieae</taxon>
        <taxon>Medicago</taxon>
    </lineage>
</organism>
<dbReference type="EMBL" id="CM001219">
    <property type="protein sequence ID" value="AES69700.2"/>
    <property type="molecule type" value="Genomic_DNA"/>
</dbReference>
<feature type="chain" id="PRO_5014572514" evidence="1">
    <location>
        <begin position="25"/>
        <end position="89"/>
    </location>
</feature>
<dbReference type="HOGENOM" id="CLU_191787_0_0_1"/>
<keyword evidence="1" id="KW-0732">Signal</keyword>
<gene>
    <name evidence="2" type="ordered locus">MTR_3g033510</name>
    <name evidence="3" type="ORF">MtrunA17_Chr3g0090041</name>
</gene>
<name>G7IX29_MEDTR</name>
<reference evidence="2 5" key="1">
    <citation type="journal article" date="2011" name="Nature">
        <title>The Medicago genome provides insight into the evolution of rhizobial symbioses.</title>
        <authorList>
            <person name="Young N.D."/>
            <person name="Debelle F."/>
            <person name="Oldroyd G.E."/>
            <person name="Geurts R."/>
            <person name="Cannon S.B."/>
            <person name="Udvardi M.K."/>
            <person name="Benedito V.A."/>
            <person name="Mayer K.F."/>
            <person name="Gouzy J."/>
            <person name="Schoof H."/>
            <person name="Van de Peer Y."/>
            <person name="Proost S."/>
            <person name="Cook D.R."/>
            <person name="Meyers B.C."/>
            <person name="Spannagl M."/>
            <person name="Cheung F."/>
            <person name="De Mita S."/>
            <person name="Krishnakumar V."/>
            <person name="Gundlach H."/>
            <person name="Zhou S."/>
            <person name="Mudge J."/>
            <person name="Bharti A.K."/>
            <person name="Murray J.D."/>
            <person name="Naoumkina M.A."/>
            <person name="Rosen B."/>
            <person name="Silverstein K.A."/>
            <person name="Tang H."/>
            <person name="Rombauts S."/>
            <person name="Zhao P.X."/>
            <person name="Zhou P."/>
            <person name="Barbe V."/>
            <person name="Bardou P."/>
            <person name="Bechner M."/>
            <person name="Bellec A."/>
            <person name="Berger A."/>
            <person name="Berges H."/>
            <person name="Bidwell S."/>
            <person name="Bisseling T."/>
            <person name="Choisne N."/>
            <person name="Couloux A."/>
            <person name="Denny R."/>
            <person name="Deshpande S."/>
            <person name="Dai X."/>
            <person name="Doyle J.J."/>
            <person name="Dudez A.M."/>
            <person name="Farmer A.D."/>
            <person name="Fouteau S."/>
            <person name="Franken C."/>
            <person name="Gibelin C."/>
            <person name="Gish J."/>
            <person name="Goldstein S."/>
            <person name="Gonzalez A.J."/>
            <person name="Green P.J."/>
            <person name="Hallab A."/>
            <person name="Hartog M."/>
            <person name="Hua A."/>
            <person name="Humphray S.J."/>
            <person name="Jeong D.H."/>
            <person name="Jing Y."/>
            <person name="Jocker A."/>
            <person name="Kenton S.M."/>
            <person name="Kim D.J."/>
            <person name="Klee K."/>
            <person name="Lai H."/>
            <person name="Lang C."/>
            <person name="Lin S."/>
            <person name="Macmil S.L."/>
            <person name="Magdelenat G."/>
            <person name="Matthews L."/>
            <person name="McCorrison J."/>
            <person name="Monaghan E.L."/>
            <person name="Mun J.H."/>
            <person name="Najar F.Z."/>
            <person name="Nicholson C."/>
            <person name="Noirot C."/>
            <person name="O'Bleness M."/>
            <person name="Paule C.R."/>
            <person name="Poulain J."/>
            <person name="Prion F."/>
            <person name="Qin B."/>
            <person name="Qu C."/>
            <person name="Retzel E.F."/>
            <person name="Riddle C."/>
            <person name="Sallet E."/>
            <person name="Samain S."/>
            <person name="Samson N."/>
            <person name="Sanders I."/>
            <person name="Saurat O."/>
            <person name="Scarpelli C."/>
            <person name="Schiex T."/>
            <person name="Segurens B."/>
            <person name="Severin A.J."/>
            <person name="Sherrier D.J."/>
            <person name="Shi R."/>
            <person name="Sims S."/>
            <person name="Singer S.R."/>
            <person name="Sinharoy S."/>
            <person name="Sterck L."/>
            <person name="Viollet A."/>
            <person name="Wang B.B."/>
            <person name="Wang K."/>
            <person name="Wang M."/>
            <person name="Wang X."/>
            <person name="Warfsmann J."/>
            <person name="Weissenbach J."/>
            <person name="White D.D."/>
            <person name="White J.D."/>
            <person name="Wiley G.B."/>
            <person name="Wincker P."/>
            <person name="Xing Y."/>
            <person name="Yang L."/>
            <person name="Yao Z."/>
            <person name="Ying F."/>
            <person name="Zhai J."/>
            <person name="Zhou L."/>
            <person name="Zuber A."/>
            <person name="Denarie J."/>
            <person name="Dixon R.A."/>
            <person name="May G.D."/>
            <person name="Schwartz D.C."/>
            <person name="Rogers J."/>
            <person name="Quetier F."/>
            <person name="Town C.D."/>
            <person name="Roe B.A."/>
        </authorList>
    </citation>
    <scope>NUCLEOTIDE SEQUENCE [LARGE SCALE GENOMIC DNA]</scope>
    <source>
        <strain evidence="2">A17</strain>
        <strain evidence="4 5">cv. Jemalong A17</strain>
    </source>
</reference>
<keyword evidence="5" id="KW-1185">Reference proteome</keyword>
<dbReference type="AlphaFoldDB" id="G7IX29"/>
<proteinExistence type="predicted"/>
<reference evidence="2 5" key="2">
    <citation type="journal article" date="2014" name="BMC Genomics">
        <title>An improved genome release (version Mt4.0) for the model legume Medicago truncatula.</title>
        <authorList>
            <person name="Tang H."/>
            <person name="Krishnakumar V."/>
            <person name="Bidwell S."/>
            <person name="Rosen B."/>
            <person name="Chan A."/>
            <person name="Zhou S."/>
            <person name="Gentzbittel L."/>
            <person name="Childs K.L."/>
            <person name="Yandell M."/>
            <person name="Gundlach H."/>
            <person name="Mayer K.F."/>
            <person name="Schwartz D.C."/>
            <person name="Town C.D."/>
        </authorList>
    </citation>
    <scope>GENOME REANNOTATION</scope>
    <source>
        <strain evidence="4 5">cv. Jemalong A17</strain>
    </source>
</reference>
<evidence type="ECO:0000313" key="2">
    <source>
        <dbReference type="EMBL" id="AES69700.2"/>
    </source>
</evidence>
<dbReference type="Gramene" id="rna14322">
    <property type="protein sequence ID" value="RHN66356.1"/>
    <property type="gene ID" value="gene14322"/>
</dbReference>
<protein>
    <submittedName>
        <fullName evidence="2">Nodule Cysteine-Rich (NCR) secreted peptide-like protein</fullName>
    </submittedName>
</protein>
<accession>G7IX29</accession>
<reference evidence="4" key="3">
    <citation type="submission" date="2015-04" db="UniProtKB">
        <authorList>
            <consortium name="EnsemblPlants"/>
        </authorList>
    </citation>
    <scope>IDENTIFICATION</scope>
    <source>
        <strain evidence="4">cv. Jemalong A17</strain>
    </source>
</reference>
<evidence type="ECO:0000313" key="6">
    <source>
        <dbReference type="Proteomes" id="UP000265566"/>
    </source>
</evidence>
<dbReference type="Proteomes" id="UP000002051">
    <property type="component" value="Chromosome 3"/>
</dbReference>
<sequence>MYKMDTKRITVVTMIFLLEFFIHASDMCMKLEGKGVEGTHPCKYDSDCQPGCPPNTHGCCIHGRCWCFNSPIFADKIPGLIPQGNCFIR</sequence>
<dbReference type="Proteomes" id="UP000265566">
    <property type="component" value="Chromosome 3"/>
</dbReference>
<dbReference type="EMBL" id="PSQE01000003">
    <property type="protein sequence ID" value="RHN66356.1"/>
    <property type="molecule type" value="Genomic_DNA"/>
</dbReference>